<feature type="chain" id="PRO_5039035110" description="DUF732 domain-containing protein" evidence="1">
    <location>
        <begin position="28"/>
        <end position="214"/>
    </location>
</feature>
<evidence type="ECO:0008006" key="4">
    <source>
        <dbReference type="Google" id="ProtNLM"/>
    </source>
</evidence>
<reference evidence="3" key="1">
    <citation type="submission" date="2019-02" db="EMBL/GenBank/DDBJ databases">
        <title>Glaciihabitans arcticus sp. nov., a psychrotolerant bacterium isolated from polar soil.</title>
        <authorList>
            <person name="Dahal R.H."/>
        </authorList>
    </citation>
    <scope>NUCLEOTIDE SEQUENCE [LARGE SCALE GENOMIC DNA]</scope>
    <source>
        <strain evidence="3">RP-3-7</strain>
    </source>
</reference>
<dbReference type="AlphaFoldDB" id="A0A4Q9GTI1"/>
<comment type="caution">
    <text evidence="2">The sequence shown here is derived from an EMBL/GenBank/DDBJ whole genome shotgun (WGS) entry which is preliminary data.</text>
</comment>
<dbReference type="EMBL" id="SISG01000001">
    <property type="protein sequence ID" value="TBN56938.1"/>
    <property type="molecule type" value="Genomic_DNA"/>
</dbReference>
<name>A0A4Q9GTI1_9MICO</name>
<dbReference type="PROSITE" id="PS51257">
    <property type="entry name" value="PROKAR_LIPOPROTEIN"/>
    <property type="match status" value="1"/>
</dbReference>
<organism evidence="2 3">
    <name type="scientific">Glaciihabitans arcticus</name>
    <dbReference type="NCBI Taxonomy" id="2668039"/>
    <lineage>
        <taxon>Bacteria</taxon>
        <taxon>Bacillati</taxon>
        <taxon>Actinomycetota</taxon>
        <taxon>Actinomycetes</taxon>
        <taxon>Micrococcales</taxon>
        <taxon>Microbacteriaceae</taxon>
        <taxon>Glaciihabitans</taxon>
    </lineage>
</organism>
<keyword evidence="3" id="KW-1185">Reference proteome</keyword>
<evidence type="ECO:0000313" key="2">
    <source>
        <dbReference type="EMBL" id="TBN56938.1"/>
    </source>
</evidence>
<evidence type="ECO:0000313" key="3">
    <source>
        <dbReference type="Proteomes" id="UP000294194"/>
    </source>
</evidence>
<proteinExistence type="predicted"/>
<gene>
    <name evidence="2" type="ORF">EYE40_05730</name>
</gene>
<dbReference type="Proteomes" id="UP000294194">
    <property type="component" value="Unassembled WGS sequence"/>
</dbReference>
<feature type="signal peptide" evidence="1">
    <location>
        <begin position="1"/>
        <end position="27"/>
    </location>
</feature>
<evidence type="ECO:0000256" key="1">
    <source>
        <dbReference type="SAM" id="SignalP"/>
    </source>
</evidence>
<accession>A0A4Q9GTI1</accession>
<protein>
    <recommendedName>
        <fullName evidence="4">DUF732 domain-containing protein</fullName>
    </recommendedName>
</protein>
<keyword evidence="1" id="KW-0732">Signal</keyword>
<sequence>MAFATREPTVKRALLLVAALLLTGCTAAPEPEPTATAEPPQEYTVAWVVEQSWVTFSDSYPDVERPEVEAERLISPGEWPKTIAGCLVDAGFTDTKATTGGQVESASSGEEDYDLAQYVCSATFPIDPKYFRPLDEEAIGIVYDYFVDTLVPCLTAQGQTVTPAPTREAFLAGWEGVPSWNPYGDLPLEVIGQAELDRLISVCPEYPPDEVLYD</sequence>